<proteinExistence type="inferred from homology"/>
<dbReference type="OrthoDB" id="10271280at2759"/>
<dbReference type="GO" id="GO:0030410">
    <property type="term" value="F:nicotianamine synthase activity"/>
    <property type="evidence" value="ECO:0007669"/>
    <property type="project" value="UniProtKB-UniRule"/>
</dbReference>
<dbReference type="EMBL" id="LR031570">
    <property type="protein sequence ID" value="VDC69403.1"/>
    <property type="molecule type" value="Genomic_DNA"/>
</dbReference>
<accession>A0A3P5Z5L8</accession>
<dbReference type="Proteomes" id="UP000011750">
    <property type="component" value="Chromosome A05"/>
</dbReference>
<dbReference type="Proteomes" id="UP000694005">
    <property type="component" value="Chromosome A05"/>
</dbReference>
<evidence type="ECO:0000313" key="4">
    <source>
        <dbReference type="EMBL" id="VDC69403.1"/>
    </source>
</evidence>
<evidence type="ECO:0000313" key="6">
    <source>
        <dbReference type="Proteomes" id="UP000011750"/>
    </source>
</evidence>
<evidence type="ECO:0000313" key="5">
    <source>
        <dbReference type="EnsemblPlants" id="Bra004521.1-P"/>
    </source>
</evidence>
<dbReference type="Pfam" id="PF03059">
    <property type="entry name" value="NAS"/>
    <property type="match status" value="1"/>
</dbReference>
<keyword evidence="2" id="KW-0808">Transferase</keyword>
<dbReference type="EnsemblPlants" id="Bra004521.1">
    <property type="protein sequence ID" value="Bra004521.1-P"/>
    <property type="gene ID" value="Bra004521"/>
</dbReference>
<dbReference type="InterPro" id="IPR004298">
    <property type="entry name" value="Nicotian_synth"/>
</dbReference>
<sequence length="185" mass="21137">MACQKAHFEMQILDLSNKISNLKSLKPSTYIDNLFQQLMSTCLPTDTNIEVEKLCPKVQNIRTNLINLRSEDIGYSEQHYSTVFGSLEENPLHHLDLCPYYTNYLKLSKVEFDLLMLHTSHVPTKIVFVASGVLPFTSIILDMSHLPNTTFENFDIDPQANSLASQLVSRDTNLSSFNISRLFYN</sequence>
<dbReference type="GO" id="GO:0030418">
    <property type="term" value="P:nicotianamine biosynthetic process"/>
    <property type="evidence" value="ECO:0007669"/>
    <property type="project" value="UniProtKB-UniRule"/>
</dbReference>
<dbReference type="EC" id="2.5.1.43" evidence="2"/>
<dbReference type="AlphaFoldDB" id="A0A3P5Z5L8"/>
<accession>M4CJY7</accession>
<dbReference type="HOGENOM" id="CLU_031919_1_1_1"/>
<gene>
    <name evidence="4" type="ORF">BRAA05T19117Z</name>
    <name evidence="3" type="ORF">BRAPAZ1V2_A05P01240.2</name>
</gene>
<reference evidence="4" key="3">
    <citation type="submission" date="2018-11" db="EMBL/GenBank/DDBJ databases">
        <authorList>
            <consortium name="Genoscope - CEA"/>
            <person name="William W."/>
        </authorList>
    </citation>
    <scope>NUCLEOTIDE SEQUENCE</scope>
</reference>
<reference evidence="5" key="4">
    <citation type="submission" date="2023-03" db="UniProtKB">
        <authorList>
            <consortium name="EnsemblPlants"/>
        </authorList>
    </citation>
    <scope>IDENTIFICATION</scope>
    <source>
        <strain evidence="5">cv. Chiifu-401-42</strain>
    </source>
</reference>
<dbReference type="Gramene" id="Bra004521.1">
    <property type="protein sequence ID" value="Bra004521.1-P"/>
    <property type="gene ID" value="Bra004521"/>
</dbReference>
<name>A0A3P5Z5L8_BRACM</name>
<dbReference type="PROSITE" id="PS51142">
    <property type="entry name" value="NAS"/>
    <property type="match status" value="1"/>
</dbReference>
<comment type="similarity">
    <text evidence="1 2">Belongs to the nicotianamine synthase (NAS)-like family.</text>
</comment>
<dbReference type="SMR" id="A0A3P5Z5L8"/>
<dbReference type="PANTHER" id="PTHR32266">
    <property type="entry name" value="NICOTIANAMINE SYNTHASE 3"/>
    <property type="match status" value="1"/>
</dbReference>
<dbReference type="PANTHER" id="PTHR32266:SF18">
    <property type="entry name" value="NICOTIANAMINE SYNTHASE 2"/>
    <property type="match status" value="1"/>
</dbReference>
<evidence type="ECO:0000256" key="2">
    <source>
        <dbReference type="RuleBase" id="RU368095"/>
    </source>
</evidence>
<evidence type="ECO:0000256" key="1">
    <source>
        <dbReference type="ARBA" id="ARBA00007009"/>
    </source>
</evidence>
<dbReference type="eggNOG" id="ENOG502QTU6">
    <property type="taxonomic scope" value="Eukaryota"/>
</dbReference>
<keyword evidence="6" id="KW-1185">Reference proteome</keyword>
<dbReference type="Gene3D" id="3.40.50.150">
    <property type="entry name" value="Vaccinia Virus protein VP39"/>
    <property type="match status" value="1"/>
</dbReference>
<protein>
    <recommendedName>
        <fullName evidence="2">Nicotianamine synthase</fullName>
        <ecNumber evidence="2">2.5.1.43</ecNumber>
    </recommendedName>
</protein>
<dbReference type="EMBL" id="LS974621">
    <property type="protein sequence ID" value="CAG7873603.1"/>
    <property type="molecule type" value="Genomic_DNA"/>
</dbReference>
<reference evidence="6" key="1">
    <citation type="journal article" date="2011" name="Nat. Genet.">
        <title>The genome of the mesopolyploid crop species Brassica rapa.</title>
        <authorList>
            <consortium name="Brassica rapa Genome Sequencing Project Consortium"/>
            <person name="Wang X."/>
            <person name="Wang H."/>
            <person name="Wang J."/>
            <person name="Sun R."/>
            <person name="Wu J."/>
            <person name="Liu S."/>
            <person name="Bai Y."/>
            <person name="Mun J.H."/>
            <person name="Bancroft I."/>
            <person name="Cheng F."/>
            <person name="Huang S."/>
            <person name="Li X."/>
            <person name="Hua W."/>
            <person name="Wang J."/>
            <person name="Wang X."/>
            <person name="Freeling M."/>
            <person name="Pires J.C."/>
            <person name="Paterson A.H."/>
            <person name="Chalhoub B."/>
            <person name="Wang B."/>
            <person name="Hayward A."/>
            <person name="Sharpe A.G."/>
            <person name="Park B.S."/>
            <person name="Weisshaar B."/>
            <person name="Liu B."/>
            <person name="Li B."/>
            <person name="Liu B."/>
            <person name="Tong C."/>
            <person name="Song C."/>
            <person name="Duran C."/>
            <person name="Peng C."/>
            <person name="Geng C."/>
            <person name="Koh C."/>
            <person name="Lin C."/>
            <person name="Edwards D."/>
            <person name="Mu D."/>
            <person name="Shen D."/>
            <person name="Soumpourou E."/>
            <person name="Li F."/>
            <person name="Fraser F."/>
            <person name="Conant G."/>
            <person name="Lassalle G."/>
            <person name="King G.J."/>
            <person name="Bonnema G."/>
            <person name="Tang H."/>
            <person name="Wang H."/>
            <person name="Belcram H."/>
            <person name="Zhou H."/>
            <person name="Hirakawa H."/>
            <person name="Abe H."/>
            <person name="Guo H."/>
            <person name="Wang H."/>
            <person name="Jin H."/>
            <person name="Parkin I.A."/>
            <person name="Batley J."/>
            <person name="Kim J.S."/>
            <person name="Just J."/>
            <person name="Li J."/>
            <person name="Xu J."/>
            <person name="Deng J."/>
            <person name="Kim J.A."/>
            <person name="Li J."/>
            <person name="Yu J."/>
            <person name="Meng J."/>
            <person name="Wang J."/>
            <person name="Min J."/>
            <person name="Poulain J."/>
            <person name="Wang J."/>
            <person name="Hatakeyama K."/>
            <person name="Wu K."/>
            <person name="Wang L."/>
            <person name="Fang L."/>
            <person name="Trick M."/>
            <person name="Links M.G."/>
            <person name="Zhao M."/>
            <person name="Jin M."/>
            <person name="Ramchiary N."/>
            <person name="Drou N."/>
            <person name="Berkman P.J."/>
            <person name="Cai Q."/>
            <person name="Huang Q."/>
            <person name="Li R."/>
            <person name="Tabata S."/>
            <person name="Cheng S."/>
            <person name="Zhang S."/>
            <person name="Zhang S."/>
            <person name="Huang S."/>
            <person name="Sato S."/>
            <person name="Sun S."/>
            <person name="Kwon S.J."/>
            <person name="Choi S.R."/>
            <person name="Lee T.H."/>
            <person name="Fan W."/>
            <person name="Zhao X."/>
            <person name="Tan X."/>
            <person name="Xu X."/>
            <person name="Wang Y."/>
            <person name="Qiu Y."/>
            <person name="Yin Y."/>
            <person name="Li Y."/>
            <person name="Du Y."/>
            <person name="Liao Y."/>
            <person name="Lim Y."/>
            <person name="Narusaka Y."/>
            <person name="Wang Y."/>
            <person name="Wang Z."/>
            <person name="Li Z."/>
            <person name="Wang Z."/>
            <person name="Xiong Z."/>
            <person name="Zhang Z."/>
        </authorList>
    </citation>
    <scope>NUCLEOTIDE SEQUENCE [LARGE SCALE GENOMIC DNA]</scope>
    <source>
        <strain evidence="6">cv. Chiifu-401-42</strain>
    </source>
</reference>
<comment type="catalytic activity">
    <reaction evidence="2">
        <text>3 S-adenosyl-L-methionine = nicotianamine + 3 S-methyl-5'-thioadenosine + 3 H(+)</text>
        <dbReference type="Rhea" id="RHEA:16481"/>
        <dbReference type="ChEBI" id="CHEBI:15378"/>
        <dbReference type="ChEBI" id="CHEBI:17509"/>
        <dbReference type="ChEBI" id="CHEBI:58249"/>
        <dbReference type="ChEBI" id="CHEBI:59789"/>
        <dbReference type="EC" id="2.5.1.43"/>
    </reaction>
</comment>
<dbReference type="STRING" id="51351.M4CJY7"/>
<dbReference type="InterPro" id="IPR029063">
    <property type="entry name" value="SAM-dependent_MTases_sf"/>
</dbReference>
<keyword evidence="2" id="KW-0949">S-adenosyl-L-methionine</keyword>
<dbReference type="Gramene" id="A05p01240.2_BraZ1">
    <property type="protein sequence ID" value="A05p01240.2_BraZ1.CDS.1"/>
    <property type="gene ID" value="A05g01240.2_BraZ1"/>
</dbReference>
<organism evidence="4">
    <name type="scientific">Brassica campestris</name>
    <name type="common">Field mustard</name>
    <dbReference type="NCBI Taxonomy" id="3711"/>
    <lineage>
        <taxon>Eukaryota</taxon>
        <taxon>Viridiplantae</taxon>
        <taxon>Streptophyta</taxon>
        <taxon>Embryophyta</taxon>
        <taxon>Tracheophyta</taxon>
        <taxon>Spermatophyta</taxon>
        <taxon>Magnoliopsida</taxon>
        <taxon>eudicotyledons</taxon>
        <taxon>Gunneridae</taxon>
        <taxon>Pentapetalae</taxon>
        <taxon>rosids</taxon>
        <taxon>malvids</taxon>
        <taxon>Brassicales</taxon>
        <taxon>Brassicaceae</taxon>
        <taxon>Brassiceae</taxon>
        <taxon>Brassica</taxon>
    </lineage>
</organism>
<evidence type="ECO:0000313" key="3">
    <source>
        <dbReference type="EMBL" id="CAG7873603.1"/>
    </source>
</evidence>
<comment type="function">
    <text evidence="2">Synthesizes nicotianamine, a polyamine which serves as a sensor for the physiological iron status within the plant, and/or might be involved in the transport of iron.</text>
</comment>
<dbReference type="OMA" id="AGANTMX"/>
<reference evidence="6" key="2">
    <citation type="journal article" date="2018" name="Hortic Res">
        <title>Improved Brassica rapa reference genome by single-molecule sequencing and chromosome conformation capture technologies.</title>
        <authorList>
            <person name="Zhang L."/>
            <person name="Cai X."/>
            <person name="Wu J."/>
            <person name="Liu M."/>
            <person name="Grob S."/>
            <person name="Cheng F."/>
            <person name="Liang J."/>
            <person name="Cai C."/>
            <person name="Liu Z."/>
            <person name="Liu B."/>
            <person name="Wang F."/>
            <person name="Li S."/>
            <person name="Liu F."/>
            <person name="Li X."/>
            <person name="Cheng L."/>
            <person name="Yang W."/>
            <person name="Li M.H."/>
            <person name="Grossniklaus U."/>
            <person name="Zheng H."/>
            <person name="Wang X."/>
        </authorList>
    </citation>
    <scope>NUCLEOTIDE SEQUENCE [LARGE SCALE GENOMIC DNA]</scope>
    <source>
        <strain evidence="6">cv. Chiifu-401-42</strain>
    </source>
</reference>